<dbReference type="GO" id="GO:0008198">
    <property type="term" value="F:ferrous iron binding"/>
    <property type="evidence" value="ECO:0007669"/>
    <property type="project" value="InterPro"/>
</dbReference>
<reference evidence="7 8" key="1">
    <citation type="submission" date="2019-12" db="EMBL/GenBank/DDBJ databases">
        <title>Genomic-based taxomic classification of the family Erythrobacteraceae.</title>
        <authorList>
            <person name="Xu L."/>
        </authorList>
    </citation>
    <scope>NUCLEOTIDE SEQUENCE [LARGE SCALE GENOMIC DNA]</scope>
    <source>
        <strain evidence="7 8">S36</strain>
    </source>
</reference>
<keyword evidence="5" id="KW-0560">Oxidoreductase</keyword>
<dbReference type="AlphaFoldDB" id="A0A6I4TX90"/>
<dbReference type="OrthoDB" id="9790889at2"/>
<accession>A0A6I4TX90</accession>
<dbReference type="InterPro" id="IPR014436">
    <property type="entry name" value="Extradiol_dOase_DODA"/>
</dbReference>
<dbReference type="EMBL" id="WTYJ01000004">
    <property type="protein sequence ID" value="MXP00523.1"/>
    <property type="molecule type" value="Genomic_DNA"/>
</dbReference>
<evidence type="ECO:0000256" key="1">
    <source>
        <dbReference type="ARBA" id="ARBA00001947"/>
    </source>
</evidence>
<dbReference type="PANTHER" id="PTHR30096">
    <property type="entry name" value="4,5-DOPA DIOXYGENASE EXTRADIOL-LIKE PROTEIN"/>
    <property type="match status" value="1"/>
</dbReference>
<proteinExistence type="inferred from homology"/>
<comment type="similarity">
    <text evidence="2">Belongs to the DODA-type extradiol aromatic ring-opening dioxygenase family.</text>
</comment>
<keyword evidence="7" id="KW-0223">Dioxygenase</keyword>
<dbReference type="RefSeq" id="WP_161392263.1">
    <property type="nucleotide sequence ID" value="NZ_JBHSCP010000003.1"/>
</dbReference>
<keyword evidence="4" id="KW-0862">Zinc</keyword>
<dbReference type="PIRSF" id="PIRSF006157">
    <property type="entry name" value="Doxgns_DODA"/>
    <property type="match status" value="1"/>
</dbReference>
<dbReference type="Pfam" id="PF02900">
    <property type="entry name" value="LigB"/>
    <property type="match status" value="1"/>
</dbReference>
<evidence type="ECO:0000259" key="6">
    <source>
        <dbReference type="Pfam" id="PF02900"/>
    </source>
</evidence>
<evidence type="ECO:0000313" key="7">
    <source>
        <dbReference type="EMBL" id="MXP00523.1"/>
    </source>
</evidence>
<dbReference type="Proteomes" id="UP000469430">
    <property type="component" value="Unassembled WGS sequence"/>
</dbReference>
<dbReference type="SUPFAM" id="SSF53213">
    <property type="entry name" value="LigB-like"/>
    <property type="match status" value="1"/>
</dbReference>
<evidence type="ECO:0000256" key="2">
    <source>
        <dbReference type="ARBA" id="ARBA00007581"/>
    </source>
</evidence>
<dbReference type="InterPro" id="IPR004183">
    <property type="entry name" value="Xdiol_dOase_suB"/>
</dbReference>
<dbReference type="CDD" id="cd07363">
    <property type="entry name" value="45_DOPA_Dioxygenase"/>
    <property type="match status" value="1"/>
</dbReference>
<dbReference type="Gene3D" id="3.40.830.10">
    <property type="entry name" value="LigB-like"/>
    <property type="match status" value="1"/>
</dbReference>
<dbReference type="PANTHER" id="PTHR30096:SF0">
    <property type="entry name" value="4,5-DOPA DIOXYGENASE EXTRADIOL-LIKE PROTEIN"/>
    <property type="match status" value="1"/>
</dbReference>
<name>A0A6I4TX90_9SPHN</name>
<comment type="cofactor">
    <cofactor evidence="1">
        <name>Zn(2+)</name>
        <dbReference type="ChEBI" id="CHEBI:29105"/>
    </cofactor>
</comment>
<evidence type="ECO:0000256" key="4">
    <source>
        <dbReference type="ARBA" id="ARBA00022833"/>
    </source>
</evidence>
<evidence type="ECO:0000256" key="5">
    <source>
        <dbReference type="ARBA" id="ARBA00023002"/>
    </source>
</evidence>
<organism evidence="7 8">
    <name type="scientific">Croceibacterium xixiisoli</name>
    <dbReference type="NCBI Taxonomy" id="1476466"/>
    <lineage>
        <taxon>Bacteria</taxon>
        <taxon>Pseudomonadati</taxon>
        <taxon>Pseudomonadota</taxon>
        <taxon>Alphaproteobacteria</taxon>
        <taxon>Sphingomonadales</taxon>
        <taxon>Erythrobacteraceae</taxon>
        <taxon>Croceibacterium</taxon>
    </lineage>
</organism>
<keyword evidence="3" id="KW-0479">Metal-binding</keyword>
<evidence type="ECO:0000256" key="3">
    <source>
        <dbReference type="ARBA" id="ARBA00022723"/>
    </source>
</evidence>
<keyword evidence="8" id="KW-1185">Reference proteome</keyword>
<dbReference type="GO" id="GO:0016702">
    <property type="term" value="F:oxidoreductase activity, acting on single donors with incorporation of molecular oxygen, incorporation of two atoms of oxygen"/>
    <property type="evidence" value="ECO:0007669"/>
    <property type="project" value="UniProtKB-ARBA"/>
</dbReference>
<sequence length="280" mass="29731">MTQNASSPADLAGSSTGLTQPSLFIPHGGGPCFFMPDPNGIWTGMEAYLRGIAASLPERPRAILIVSGHWEGPTFAFTGAQDHPGLIFDYYGFPPETYRLTWPAPGAPWLAQRGAALLAAAGLPTGIDPDRGFDHGVFVPMKVAFPDADIPVVQMSLLSGLDPELHLAAGRALAPLRDEGVLVIGSGMSFHNLRAYGDPRAEAPSRAFDDWLTQATTAPADERAAQLQAWESAPFARLSHPREEHLLPLMVAAGAGEASGVRKDYGELVMGTALSAFRYG</sequence>
<feature type="domain" description="Extradiol ring-cleavage dioxygenase class III enzyme subunit B" evidence="6">
    <location>
        <begin position="45"/>
        <end position="259"/>
    </location>
</feature>
<comment type="caution">
    <text evidence="7">The sequence shown here is derived from an EMBL/GenBank/DDBJ whole genome shotgun (WGS) entry which is preliminary data.</text>
</comment>
<gene>
    <name evidence="7" type="ORF">GRI97_16150</name>
</gene>
<dbReference type="GO" id="GO:0008270">
    <property type="term" value="F:zinc ion binding"/>
    <property type="evidence" value="ECO:0007669"/>
    <property type="project" value="InterPro"/>
</dbReference>
<protein>
    <submittedName>
        <fullName evidence="7">Dioxygenase</fullName>
    </submittedName>
</protein>
<evidence type="ECO:0000313" key="8">
    <source>
        <dbReference type="Proteomes" id="UP000469430"/>
    </source>
</evidence>